<comment type="subunit">
    <text evidence="3 11">The type I restriction/modification system is composed of three polypeptides R, M and S.</text>
</comment>
<evidence type="ECO:0000256" key="11">
    <source>
        <dbReference type="RuleBase" id="RU364115"/>
    </source>
</evidence>
<dbReference type="Pfam" id="PF18766">
    <property type="entry name" value="SWI2_SNF2"/>
    <property type="match status" value="1"/>
</dbReference>
<dbReference type="Pfam" id="PF22679">
    <property type="entry name" value="T1R_D3-like"/>
    <property type="match status" value="1"/>
</dbReference>
<evidence type="ECO:0000256" key="9">
    <source>
        <dbReference type="ARBA" id="ARBA00022840"/>
    </source>
</evidence>
<keyword evidence="6 11" id="KW-0680">Restriction system</keyword>
<reference evidence="13 14" key="1">
    <citation type="submission" date="2016-02" db="EMBL/GenBank/DDBJ databases">
        <title>Comparison of Clostridium stercorarium subspecies using comparative genomics and transcriptomics.</title>
        <authorList>
            <person name="Schellenberg J."/>
            <person name="Thallinger G."/>
            <person name="Levin D.B."/>
            <person name="Zhang X."/>
            <person name="Alvare G."/>
            <person name="Fristensky B."/>
            <person name="Sparling R."/>
        </authorList>
    </citation>
    <scope>NUCLEOTIDE SEQUENCE [LARGE SCALE GENOMIC DNA]</scope>
    <source>
        <strain evidence="13 14">DSM 2910</strain>
    </source>
</reference>
<dbReference type="CDD" id="cd18800">
    <property type="entry name" value="SF2_C_EcoR124I-like"/>
    <property type="match status" value="1"/>
</dbReference>
<dbReference type="PANTHER" id="PTHR30195">
    <property type="entry name" value="TYPE I SITE-SPECIFIC DEOXYRIBONUCLEASE PROTEIN SUBUNIT M AND R"/>
    <property type="match status" value="1"/>
</dbReference>
<dbReference type="InterPro" id="IPR027417">
    <property type="entry name" value="P-loop_NTPase"/>
</dbReference>
<evidence type="ECO:0000256" key="8">
    <source>
        <dbReference type="ARBA" id="ARBA00022801"/>
    </source>
</evidence>
<evidence type="ECO:0000256" key="4">
    <source>
        <dbReference type="ARBA" id="ARBA00022722"/>
    </source>
</evidence>
<accession>A0A1B1YDN7</accession>
<dbReference type="EC" id="3.1.21.3" evidence="11"/>
<dbReference type="InterPro" id="IPR040980">
    <property type="entry name" value="SWI2_SNF2"/>
</dbReference>
<comment type="catalytic activity">
    <reaction evidence="1 11">
        <text>Endonucleolytic cleavage of DNA to give random double-stranded fragments with terminal 5'-phosphates, ATP is simultaneously hydrolyzed.</text>
        <dbReference type="EC" id="3.1.21.3"/>
    </reaction>
</comment>
<dbReference type="InterPro" id="IPR004473">
    <property type="entry name" value="Restrct_endonuc_typeI_HsdR"/>
</dbReference>
<evidence type="ECO:0000256" key="5">
    <source>
        <dbReference type="ARBA" id="ARBA00022741"/>
    </source>
</evidence>
<keyword evidence="5 11" id="KW-0547">Nucleotide-binding</keyword>
<dbReference type="NCBIfam" id="TIGR00348">
    <property type="entry name" value="hsdR"/>
    <property type="match status" value="1"/>
</dbReference>
<dbReference type="REBASE" id="152961">
    <property type="entry name" value="Cst2910ORF7455P"/>
</dbReference>
<proteinExistence type="inferred from homology"/>
<dbReference type="SUPFAM" id="SSF52540">
    <property type="entry name" value="P-loop containing nucleoside triphosphate hydrolases"/>
    <property type="match status" value="2"/>
</dbReference>
<dbReference type="InterPro" id="IPR014001">
    <property type="entry name" value="Helicase_ATP-bd"/>
</dbReference>
<name>A0A1B1YDN7_THEST</name>
<protein>
    <recommendedName>
        <fullName evidence="11">Type I restriction enzyme endonuclease subunit</fullName>
        <shortName evidence="11">R protein</shortName>
        <ecNumber evidence="11">3.1.21.3</ecNumber>
    </recommendedName>
    <alternativeName>
        <fullName evidence="11">Type-1 restriction enzyme R protein</fullName>
    </alternativeName>
</protein>
<dbReference type="RefSeq" id="WP_065821355.1">
    <property type="nucleotide sequence ID" value="NZ_CP014672.1"/>
</dbReference>
<dbReference type="PANTHER" id="PTHR30195:SF15">
    <property type="entry name" value="TYPE I RESTRICTION ENZYME HINDI ENDONUCLEASE SUBUNIT"/>
    <property type="match status" value="1"/>
</dbReference>
<organism evidence="13 14">
    <name type="scientific">Thermoclostridium stercorarium subsp. thermolacticum DSM 2910</name>
    <dbReference type="NCBI Taxonomy" id="1121336"/>
    <lineage>
        <taxon>Bacteria</taxon>
        <taxon>Bacillati</taxon>
        <taxon>Bacillota</taxon>
        <taxon>Clostridia</taxon>
        <taxon>Eubacteriales</taxon>
        <taxon>Oscillospiraceae</taxon>
        <taxon>Thermoclostridium</taxon>
    </lineage>
</organism>
<evidence type="ECO:0000256" key="7">
    <source>
        <dbReference type="ARBA" id="ARBA00022759"/>
    </source>
</evidence>
<feature type="domain" description="Helicase ATP-binding" evidence="12">
    <location>
        <begin position="266"/>
        <end position="426"/>
    </location>
</feature>
<evidence type="ECO:0000256" key="3">
    <source>
        <dbReference type="ARBA" id="ARBA00011296"/>
    </source>
</evidence>
<dbReference type="Gene3D" id="3.90.1570.50">
    <property type="match status" value="1"/>
</dbReference>
<comment type="similarity">
    <text evidence="2 11">Belongs to the HsdR family.</text>
</comment>
<evidence type="ECO:0000313" key="13">
    <source>
        <dbReference type="EMBL" id="ANW98868.1"/>
    </source>
</evidence>
<keyword evidence="10 11" id="KW-0238">DNA-binding</keyword>
<dbReference type="GO" id="GO:0009307">
    <property type="term" value="P:DNA restriction-modification system"/>
    <property type="evidence" value="ECO:0007669"/>
    <property type="project" value="UniProtKB-KW"/>
</dbReference>
<comment type="function">
    <text evidence="11">Subunit R is required for both nuclease and ATPase activities, but not for modification.</text>
</comment>
<sequence>MMSALNERETVQNPIIRYAVEAGWTYLPPDEVLRMRRGESGIVLHEILEKQLQRLNNGIVDHLKAEEIVRRLISVYPNIEGNFQVWEYLNGLKTVFIEEENRERNVQLLDLNFPERNLFHVTDEFYFAGCAKPIRADLVFFINGIPVIITEAKSATRIEGIAEALDQIRRYHREGPEFMAVLQLYAITHLLKFYYGATWNTSRKGLYNWRDEQAGDFETLVKTFFAPRRILRVLTEFTLFARKDGELSKVVLRPHQIRATERIIKRAKDPEKKHGLVWHTQGSGKTYTMITVAKRLLEDPAFSNPTVLMLVDRNELEQQLFNNLEAVGFGRVQVTDSRRHLYELLSNDYRGLIVSMIHKFDNIPASVNMRDNIYVLVDEAHRTTGGKLGTYLMAALPNATYIGFTGTPIDKTSHGKGTFKVFGTDDPKGYLDKYSIRESIEDGTTVPLHYSLAPNRFLVDRATLEKEFLNLVEAEGVSDVEELDSVLEKAITLKNMLKNRERIDKIAEFVANHYKTVVEPMGYKAFLVAVDREACALYKEALDKYLPAEYSSVVISKNHNDPPELVRYHLTDEKEEQVRKTFRNPDSVPKILIVTEKLLTGYDAPILYCMYMDKPLRDHVLLQAIARVNRPYEDNEGRRKRNGFIMDFVGIFDNLEKALAFDSEDVQNVVEGIDVLKKRFDVLMEQGRKEYLPLMEGKTADKAAEAILEFFRDKEKRHEFYQYFKGIQDIYEIISPDPFLRPFMSDYGNLAQMYGMLRGNYEAGISIDREFLRKTARLVQKHTSAVFYDEQTEFYTLNEETLEKILDNNRPDTVKVFNLLKTIRSIVGQESHHSPYLIPIGERAEQIARAFEERQLTTKETLKQLEFLIREGIEGKNAEAESDLLPEGFAVFWLLKREGMEKAETAARKVQDAIKQFPYWERSAEQKRGLLIAVYKALIEAGTEHVAEFAEKIMKMLGRRAN</sequence>
<dbReference type="CDD" id="cd18030">
    <property type="entry name" value="DEXHc_RE_I_HsdR"/>
    <property type="match status" value="1"/>
</dbReference>
<keyword evidence="7" id="KW-0255">Endonuclease</keyword>
<evidence type="ECO:0000256" key="6">
    <source>
        <dbReference type="ARBA" id="ARBA00022747"/>
    </source>
</evidence>
<dbReference type="InterPro" id="IPR051268">
    <property type="entry name" value="Type-I_R_enzyme_R_subunit"/>
</dbReference>
<evidence type="ECO:0000256" key="2">
    <source>
        <dbReference type="ARBA" id="ARBA00008598"/>
    </source>
</evidence>
<keyword evidence="8 11" id="KW-0378">Hydrolase</keyword>
<keyword evidence="4" id="KW-0540">Nuclease</keyword>
<dbReference type="PROSITE" id="PS51192">
    <property type="entry name" value="HELICASE_ATP_BIND_1"/>
    <property type="match status" value="1"/>
</dbReference>
<dbReference type="OrthoDB" id="9758243at2"/>
<dbReference type="Gene3D" id="3.40.50.300">
    <property type="entry name" value="P-loop containing nucleotide triphosphate hydrolases"/>
    <property type="match status" value="2"/>
</dbReference>
<dbReference type="SMART" id="SM00487">
    <property type="entry name" value="DEXDc"/>
    <property type="match status" value="1"/>
</dbReference>
<keyword evidence="9 11" id="KW-0067">ATP-binding</keyword>
<evidence type="ECO:0000259" key="12">
    <source>
        <dbReference type="PROSITE" id="PS51192"/>
    </source>
</evidence>
<dbReference type="Pfam" id="PF04313">
    <property type="entry name" value="HSDR_N"/>
    <property type="match status" value="1"/>
</dbReference>
<dbReference type="InterPro" id="IPR055180">
    <property type="entry name" value="HsdR_RecA-like_helicase_dom_2"/>
</dbReference>
<evidence type="ECO:0000313" key="14">
    <source>
        <dbReference type="Proteomes" id="UP000092971"/>
    </source>
</evidence>
<evidence type="ECO:0000256" key="1">
    <source>
        <dbReference type="ARBA" id="ARBA00000851"/>
    </source>
</evidence>
<dbReference type="EMBL" id="CP014672">
    <property type="protein sequence ID" value="ANW98868.1"/>
    <property type="molecule type" value="Genomic_DNA"/>
</dbReference>
<dbReference type="Proteomes" id="UP000092971">
    <property type="component" value="Chromosome"/>
</dbReference>
<evidence type="ECO:0000256" key="10">
    <source>
        <dbReference type="ARBA" id="ARBA00023125"/>
    </source>
</evidence>
<dbReference type="GO" id="GO:0005524">
    <property type="term" value="F:ATP binding"/>
    <property type="evidence" value="ECO:0007669"/>
    <property type="project" value="UniProtKB-KW"/>
</dbReference>
<gene>
    <name evidence="13" type="ORF">CSTERTH_07445</name>
</gene>
<dbReference type="InterPro" id="IPR007409">
    <property type="entry name" value="Restrct_endonuc_type1_HsdR_N"/>
</dbReference>
<dbReference type="AlphaFoldDB" id="A0A1B1YDN7"/>
<dbReference type="GO" id="GO:0009035">
    <property type="term" value="F:type I site-specific deoxyribonuclease activity"/>
    <property type="evidence" value="ECO:0007669"/>
    <property type="project" value="UniProtKB-EC"/>
</dbReference>
<dbReference type="CDD" id="cd22332">
    <property type="entry name" value="HsdR_N"/>
    <property type="match status" value="1"/>
</dbReference>
<dbReference type="GO" id="GO:0003677">
    <property type="term" value="F:DNA binding"/>
    <property type="evidence" value="ECO:0007669"/>
    <property type="project" value="UniProtKB-KW"/>
</dbReference>